<dbReference type="Proteomes" id="UP001150581">
    <property type="component" value="Unassembled WGS sequence"/>
</dbReference>
<proteinExistence type="predicted"/>
<evidence type="ECO:0000313" key="2">
    <source>
        <dbReference type="Proteomes" id="UP001150581"/>
    </source>
</evidence>
<accession>A0ACC1IWE0</accession>
<organism evidence="1 2">
    <name type="scientific">Kickxella alabastrina</name>
    <dbReference type="NCBI Taxonomy" id="61397"/>
    <lineage>
        <taxon>Eukaryota</taxon>
        <taxon>Fungi</taxon>
        <taxon>Fungi incertae sedis</taxon>
        <taxon>Zoopagomycota</taxon>
        <taxon>Kickxellomycotina</taxon>
        <taxon>Kickxellomycetes</taxon>
        <taxon>Kickxellales</taxon>
        <taxon>Kickxellaceae</taxon>
        <taxon>Kickxella</taxon>
    </lineage>
</organism>
<reference evidence="1" key="1">
    <citation type="submission" date="2022-07" db="EMBL/GenBank/DDBJ databases">
        <title>Phylogenomic reconstructions and comparative analyses of Kickxellomycotina fungi.</title>
        <authorList>
            <person name="Reynolds N.K."/>
            <person name="Stajich J.E."/>
            <person name="Barry K."/>
            <person name="Grigoriev I.V."/>
            <person name="Crous P."/>
            <person name="Smith M.E."/>
        </authorList>
    </citation>
    <scope>NUCLEOTIDE SEQUENCE</scope>
    <source>
        <strain evidence="1">Benny 63K</strain>
    </source>
</reference>
<name>A0ACC1IWE0_9FUNG</name>
<gene>
    <name evidence="1" type="ORF">LPJ66_000417</name>
</gene>
<comment type="caution">
    <text evidence="1">The sequence shown here is derived from an EMBL/GenBank/DDBJ whole genome shotgun (WGS) entry which is preliminary data.</text>
</comment>
<sequence>MSNLFNQAAGATKEAVGNILGNKDLADKGRGQWAEGKGEQKMHEDQARSEEENPNMHRAGDSVKNTGGTAKEKFGQAIGNERMEAEGRSQRAQAKGNAEHHENLAKDNTRSGI</sequence>
<evidence type="ECO:0000313" key="1">
    <source>
        <dbReference type="EMBL" id="KAJ1901908.1"/>
    </source>
</evidence>
<keyword evidence="2" id="KW-1185">Reference proteome</keyword>
<protein>
    <submittedName>
        <fullName evidence="1">Uncharacterized protein</fullName>
    </submittedName>
</protein>
<dbReference type="EMBL" id="JANBPG010000011">
    <property type="protein sequence ID" value="KAJ1901908.1"/>
    <property type="molecule type" value="Genomic_DNA"/>
</dbReference>